<feature type="transmembrane region" description="Helical" evidence="8">
    <location>
        <begin position="174"/>
        <end position="192"/>
    </location>
</feature>
<dbReference type="Pfam" id="PF16916">
    <property type="entry name" value="ZT_dimer"/>
    <property type="match status" value="1"/>
</dbReference>
<comment type="subcellular location">
    <subcellularLocation>
        <location evidence="1">Endomembrane system</location>
        <topology evidence="1">Multi-pass membrane protein</topology>
    </subcellularLocation>
</comment>
<feature type="transmembrane region" description="Helical" evidence="8">
    <location>
        <begin position="214"/>
        <end position="237"/>
    </location>
</feature>
<feature type="domain" description="Cation efflux protein transmembrane" evidence="9">
    <location>
        <begin position="108"/>
        <end position="300"/>
    </location>
</feature>
<dbReference type="NCBIfam" id="TIGR01297">
    <property type="entry name" value="CDF"/>
    <property type="match status" value="1"/>
</dbReference>
<evidence type="ECO:0000259" key="9">
    <source>
        <dbReference type="Pfam" id="PF01545"/>
    </source>
</evidence>
<evidence type="ECO:0000256" key="4">
    <source>
        <dbReference type="ARBA" id="ARBA00022692"/>
    </source>
</evidence>
<dbReference type="InterPro" id="IPR050291">
    <property type="entry name" value="CDF_Transporter"/>
</dbReference>
<name>A0AAJ6UDB4_POPEU</name>
<evidence type="ECO:0000256" key="5">
    <source>
        <dbReference type="ARBA" id="ARBA00022989"/>
    </source>
</evidence>
<dbReference type="GO" id="GO:0016020">
    <property type="term" value="C:membrane"/>
    <property type="evidence" value="ECO:0007669"/>
    <property type="project" value="InterPro"/>
</dbReference>
<evidence type="ECO:0000256" key="8">
    <source>
        <dbReference type="SAM" id="Phobius"/>
    </source>
</evidence>
<dbReference type="GO" id="GO:0012505">
    <property type="term" value="C:endomembrane system"/>
    <property type="evidence" value="ECO:0007669"/>
    <property type="project" value="UniProtKB-SubCell"/>
</dbReference>
<feature type="transmembrane region" description="Helical" evidence="8">
    <location>
        <begin position="129"/>
        <end position="153"/>
    </location>
</feature>
<keyword evidence="4 8" id="KW-0812">Transmembrane</keyword>
<dbReference type="Gene3D" id="1.20.1510.10">
    <property type="entry name" value="Cation efflux protein transmembrane domain"/>
    <property type="match status" value="1"/>
</dbReference>
<dbReference type="Gene3D" id="3.30.70.1350">
    <property type="entry name" value="Cation efflux protein, cytoplasmic domain"/>
    <property type="match status" value="1"/>
</dbReference>
<feature type="domain" description="Cation efflux protein cytoplasmic" evidence="10">
    <location>
        <begin position="319"/>
        <end position="380"/>
    </location>
</feature>
<evidence type="ECO:0000313" key="11">
    <source>
        <dbReference type="Proteomes" id="UP000694918"/>
    </source>
</evidence>
<dbReference type="InterPro" id="IPR002524">
    <property type="entry name" value="Cation_efflux"/>
</dbReference>
<dbReference type="GeneID" id="105127485"/>
<feature type="transmembrane region" description="Helical" evidence="8">
    <location>
        <begin position="249"/>
        <end position="268"/>
    </location>
</feature>
<dbReference type="PANTHER" id="PTHR43840">
    <property type="entry name" value="MITOCHONDRIAL METAL TRANSPORTER 1-RELATED"/>
    <property type="match status" value="1"/>
</dbReference>
<dbReference type="InterPro" id="IPR027470">
    <property type="entry name" value="Cation_efflux_CTD"/>
</dbReference>
<reference evidence="12" key="1">
    <citation type="submission" date="2025-08" db="UniProtKB">
        <authorList>
            <consortium name="RefSeq"/>
        </authorList>
    </citation>
    <scope>IDENTIFICATION</scope>
</reference>
<dbReference type="SUPFAM" id="SSF161111">
    <property type="entry name" value="Cation efflux protein transmembrane domain-like"/>
    <property type="match status" value="1"/>
</dbReference>
<proteinExistence type="inferred from homology"/>
<keyword evidence="11" id="KW-1185">Reference proteome</keyword>
<dbReference type="SUPFAM" id="SSF160240">
    <property type="entry name" value="Cation efflux protein cytoplasmic domain-like"/>
    <property type="match status" value="1"/>
</dbReference>
<dbReference type="PANTHER" id="PTHR43840:SF5">
    <property type="entry name" value="METAL TOLERANCE PROTEIN 11"/>
    <property type="match status" value="1"/>
</dbReference>
<dbReference type="FunFam" id="3.30.70.1350:FF:000001">
    <property type="entry name" value="Metal tolerance protein 11"/>
    <property type="match status" value="1"/>
</dbReference>
<dbReference type="GO" id="GO:0010486">
    <property type="term" value="F:manganese:proton antiporter activity"/>
    <property type="evidence" value="ECO:0007669"/>
    <property type="project" value="TreeGrafter"/>
</dbReference>
<evidence type="ECO:0000256" key="3">
    <source>
        <dbReference type="ARBA" id="ARBA00022448"/>
    </source>
</evidence>
<dbReference type="RefSeq" id="XP_011027107.1">
    <property type="nucleotide sequence ID" value="XM_011028805.1"/>
</dbReference>
<dbReference type="InterPro" id="IPR036837">
    <property type="entry name" value="Cation_efflux_CTD_sf"/>
</dbReference>
<evidence type="ECO:0000256" key="1">
    <source>
        <dbReference type="ARBA" id="ARBA00004127"/>
    </source>
</evidence>
<evidence type="ECO:0000313" key="12">
    <source>
        <dbReference type="RefSeq" id="XP_011027107.1"/>
    </source>
</evidence>
<dbReference type="InterPro" id="IPR058533">
    <property type="entry name" value="Cation_efflux_TM"/>
</dbReference>
<sequence length="394" mass="44869">MLEPVNNENEEELSLLSPNRNGDGSWRLNFNCYQLSPEHKEKKPPRGIHDCYGVLGPEDDVAEFYQQQVEMLKGFNEMDALAERGFIPGMSQEEKENLARSETFAIRISNFANMVLFAAKVYASVRSGSLAIIASTLDSLLDLLSGFILWFTAFSMQTPNPYQYPIGKKRMQPLGILVFASVMATLGLQIILESVRTLHSDENDFNLSKEQERWVVGIMLSVTLVKLVLMVYCRSFTNEIVKAYAQDHFFDVITNIIGLIAALMANYMEEWMDPVGAIILALYTIRTWSMTVLENVNSLVGKSATPDYLQKLTYLCWNHHKAIRHIDTVRAYTFGSHYFVEVDIVLPSSMPLQEAHDIGESLQEKLELLPEIERAFVHLDYEYTHKPEHAQSHS</sequence>
<dbReference type="FunFam" id="1.20.1510.10:FF:000003">
    <property type="entry name" value="Metal tolerance protein 11"/>
    <property type="match status" value="1"/>
</dbReference>
<dbReference type="InterPro" id="IPR027469">
    <property type="entry name" value="Cation_efflux_TMD_sf"/>
</dbReference>
<accession>A0AAJ6UDB4</accession>
<evidence type="ECO:0000259" key="10">
    <source>
        <dbReference type="Pfam" id="PF16916"/>
    </source>
</evidence>
<keyword evidence="5 8" id="KW-1133">Transmembrane helix</keyword>
<keyword evidence="7 8" id="KW-0472">Membrane</keyword>
<dbReference type="Proteomes" id="UP000694918">
    <property type="component" value="Unplaced"/>
</dbReference>
<keyword evidence="3" id="KW-0813">Transport</keyword>
<dbReference type="AlphaFoldDB" id="A0AAJ6UDB4"/>
<gene>
    <name evidence="12" type="primary">LOC105127485</name>
</gene>
<evidence type="ECO:0000256" key="7">
    <source>
        <dbReference type="ARBA" id="ARBA00023136"/>
    </source>
</evidence>
<comment type="similarity">
    <text evidence="2">Belongs to the cation diffusion facilitator (CDF) transporter (TC 2.A.4) family. SLC30A subfamily.</text>
</comment>
<evidence type="ECO:0000256" key="6">
    <source>
        <dbReference type="ARBA" id="ARBA00023065"/>
    </source>
</evidence>
<keyword evidence="6" id="KW-0406">Ion transport</keyword>
<protein>
    <submittedName>
        <fullName evidence="12">Metal tolerance protein 11-like</fullName>
    </submittedName>
</protein>
<dbReference type="KEGG" id="peu:105127485"/>
<dbReference type="Pfam" id="PF01545">
    <property type="entry name" value="Cation_efflux"/>
    <property type="match status" value="1"/>
</dbReference>
<organism evidence="11 12">
    <name type="scientific">Populus euphratica</name>
    <name type="common">Euphrates poplar</name>
    <dbReference type="NCBI Taxonomy" id="75702"/>
    <lineage>
        <taxon>Eukaryota</taxon>
        <taxon>Viridiplantae</taxon>
        <taxon>Streptophyta</taxon>
        <taxon>Embryophyta</taxon>
        <taxon>Tracheophyta</taxon>
        <taxon>Spermatophyta</taxon>
        <taxon>Magnoliopsida</taxon>
        <taxon>eudicotyledons</taxon>
        <taxon>Gunneridae</taxon>
        <taxon>Pentapetalae</taxon>
        <taxon>rosids</taxon>
        <taxon>fabids</taxon>
        <taxon>Malpighiales</taxon>
        <taxon>Salicaceae</taxon>
        <taxon>Saliceae</taxon>
        <taxon>Populus</taxon>
    </lineage>
</organism>
<evidence type="ECO:0000256" key="2">
    <source>
        <dbReference type="ARBA" id="ARBA00008873"/>
    </source>
</evidence>